<dbReference type="EMBL" id="JWZT01002637">
    <property type="protein sequence ID" value="KII69022.1"/>
    <property type="molecule type" value="Genomic_DNA"/>
</dbReference>
<dbReference type="SMART" id="SM01126">
    <property type="entry name" value="DDE_Tnp_IS1595"/>
    <property type="match status" value="1"/>
</dbReference>
<dbReference type="PANTHER" id="PTHR47163">
    <property type="entry name" value="DDE_TNP_IS1595 DOMAIN-CONTAINING PROTEIN"/>
    <property type="match status" value="1"/>
</dbReference>
<feature type="domain" description="ISXO2-like transposase" evidence="1">
    <location>
        <begin position="125"/>
        <end position="231"/>
    </location>
</feature>
<gene>
    <name evidence="2" type="ORF">RF11_05272</name>
</gene>
<dbReference type="PANTHER" id="PTHR47163:SF2">
    <property type="entry name" value="SI:DKEY-17M8.2"/>
    <property type="match status" value="1"/>
</dbReference>
<accession>A0A0C2N555</accession>
<dbReference type="Pfam" id="PF12762">
    <property type="entry name" value="DDE_Tnp_IS1595"/>
    <property type="match status" value="1"/>
</dbReference>
<organism evidence="2 3">
    <name type="scientific">Thelohanellus kitauei</name>
    <name type="common">Myxosporean</name>
    <dbReference type="NCBI Taxonomy" id="669202"/>
    <lineage>
        <taxon>Eukaryota</taxon>
        <taxon>Metazoa</taxon>
        <taxon>Cnidaria</taxon>
        <taxon>Myxozoa</taxon>
        <taxon>Myxosporea</taxon>
        <taxon>Bivalvulida</taxon>
        <taxon>Platysporina</taxon>
        <taxon>Myxobolidae</taxon>
        <taxon>Thelohanellus</taxon>
    </lineage>
</organism>
<evidence type="ECO:0000259" key="1">
    <source>
        <dbReference type="SMART" id="SM01126"/>
    </source>
</evidence>
<name>A0A0C2N555_THEKT</name>
<proteinExistence type="predicted"/>
<evidence type="ECO:0000313" key="2">
    <source>
        <dbReference type="EMBL" id="KII69022.1"/>
    </source>
</evidence>
<comment type="caution">
    <text evidence="2">The sequence shown here is derived from an EMBL/GenBank/DDBJ whole genome shotgun (WGS) entry which is preliminary data.</text>
</comment>
<keyword evidence="3" id="KW-1185">Reference proteome</keyword>
<reference evidence="2 3" key="1">
    <citation type="journal article" date="2014" name="Genome Biol. Evol.">
        <title>The genome of the myxosporean Thelohanellus kitauei shows adaptations to nutrient acquisition within its fish host.</title>
        <authorList>
            <person name="Yang Y."/>
            <person name="Xiong J."/>
            <person name="Zhou Z."/>
            <person name="Huo F."/>
            <person name="Miao W."/>
            <person name="Ran C."/>
            <person name="Liu Y."/>
            <person name="Zhang J."/>
            <person name="Feng J."/>
            <person name="Wang M."/>
            <person name="Wang M."/>
            <person name="Wang L."/>
            <person name="Yao B."/>
        </authorList>
    </citation>
    <scope>NUCLEOTIDE SEQUENCE [LARGE SCALE GENOMIC DNA]</scope>
    <source>
        <strain evidence="2">Wuqing</strain>
    </source>
</reference>
<dbReference type="OrthoDB" id="10039643at2759"/>
<evidence type="ECO:0000313" key="3">
    <source>
        <dbReference type="Proteomes" id="UP000031668"/>
    </source>
</evidence>
<sequence>MDRTWRANCKLLPEKILQTIFHWTTQSSVKLSKILLDVSDNTIVDSFNHCREVCRTINIQHFNNHKLGDGNGQRINSQPPEVVVQIDETLLCGKRRANYGRLLAADQTIPEEEIQEWEELNENGQLDGNRNHGRRIKRPWIFGLVECHKQPDGHYKSGEVRLIIVEKRNQEALLHIIRENVAKGSMILSDIWPPYMRIGQDDDGLIHEFVNHSERFVVENGVHTHKILKESGQS</sequence>
<dbReference type="InterPro" id="IPR024445">
    <property type="entry name" value="Tnp_ISXO2-like"/>
</dbReference>
<dbReference type="InterPro" id="IPR053164">
    <property type="entry name" value="IS1016-like_transposase"/>
</dbReference>
<dbReference type="AlphaFoldDB" id="A0A0C2N555"/>
<dbReference type="Proteomes" id="UP000031668">
    <property type="component" value="Unassembled WGS sequence"/>
</dbReference>
<protein>
    <recommendedName>
        <fullName evidence="1">ISXO2-like transposase domain-containing protein</fullName>
    </recommendedName>
</protein>